<dbReference type="Proteomes" id="UP000003755">
    <property type="component" value="Unassembled WGS sequence"/>
</dbReference>
<dbReference type="HOGENOM" id="CLU_2104262_0_0_9"/>
<evidence type="ECO:0000313" key="2">
    <source>
        <dbReference type="Proteomes" id="UP000003755"/>
    </source>
</evidence>
<evidence type="ECO:0000313" key="1">
    <source>
        <dbReference type="EMBL" id="EEX21788.1"/>
    </source>
</evidence>
<gene>
    <name evidence="1" type="ORF">BLAHAN_05413</name>
</gene>
<dbReference type="AlphaFoldDB" id="C9L7P3"/>
<proteinExistence type="predicted"/>
<dbReference type="KEGG" id="bhan:CGC63_09620"/>
<reference evidence="1" key="1">
    <citation type="submission" date="2009-09" db="EMBL/GenBank/DDBJ databases">
        <authorList>
            <person name="Weinstock G."/>
            <person name="Sodergren E."/>
            <person name="Clifton S."/>
            <person name="Fulton L."/>
            <person name="Fulton B."/>
            <person name="Courtney L."/>
            <person name="Fronick C."/>
            <person name="Harrison M."/>
            <person name="Strong C."/>
            <person name="Farmer C."/>
            <person name="Delahaunty K."/>
            <person name="Markovic C."/>
            <person name="Hall O."/>
            <person name="Minx P."/>
            <person name="Tomlinson C."/>
            <person name="Mitreva M."/>
            <person name="Nelson J."/>
            <person name="Hou S."/>
            <person name="Wollam A."/>
            <person name="Pepin K.H."/>
            <person name="Johnson M."/>
            <person name="Bhonagiri V."/>
            <person name="Nash W.E."/>
            <person name="Warren W."/>
            <person name="Chinwalla A."/>
            <person name="Mardis E.R."/>
            <person name="Wilson R.K."/>
        </authorList>
    </citation>
    <scope>NUCLEOTIDE SEQUENCE [LARGE SCALE GENOMIC DNA]</scope>
    <source>
        <strain evidence="1">DSM 20583</strain>
    </source>
</reference>
<accession>C9L7P3</accession>
<protein>
    <submittedName>
        <fullName evidence="1">Uncharacterized protein</fullName>
    </submittedName>
</protein>
<name>C9L7P3_BLAHA</name>
<organism evidence="1 2">
    <name type="scientific">Blautia hansenii DSM 20583</name>
    <dbReference type="NCBI Taxonomy" id="537007"/>
    <lineage>
        <taxon>Bacteria</taxon>
        <taxon>Bacillati</taxon>
        <taxon>Bacillota</taxon>
        <taxon>Clostridia</taxon>
        <taxon>Lachnospirales</taxon>
        <taxon>Lachnospiraceae</taxon>
        <taxon>Blautia</taxon>
    </lineage>
</organism>
<keyword evidence="2" id="KW-1185">Reference proteome</keyword>
<sequence length="115" mass="13514">MKTLTLALSQSKYTYNIPEAIDGYIFDYTPDITEIVALENKAEIKLLDILHSKGFKKRNFFFKPETYKVHINLYMTGFSSMLISFLNVCYSYGIHVTCYHYNRKDNHFFAQEVAM</sequence>
<comment type="caution">
    <text evidence="1">The sequence shown here is derived from an EMBL/GenBank/DDBJ whole genome shotgun (WGS) entry which is preliminary data.</text>
</comment>
<dbReference type="RefSeq" id="WP_003020504.1">
    <property type="nucleotide sequence ID" value="NZ_CP022413.2"/>
</dbReference>
<dbReference type="STRING" id="537007.BLAHAN_05413"/>
<dbReference type="EMBL" id="ABYU02000016">
    <property type="protein sequence ID" value="EEX21788.1"/>
    <property type="molecule type" value="Genomic_DNA"/>
</dbReference>